<dbReference type="InterPro" id="IPR036249">
    <property type="entry name" value="Thioredoxin-like_sf"/>
</dbReference>
<dbReference type="GO" id="GO:0030313">
    <property type="term" value="C:cell envelope"/>
    <property type="evidence" value="ECO:0007669"/>
    <property type="project" value="UniProtKB-SubCell"/>
</dbReference>
<name>A0A6J6SLV6_9ZZZZ</name>
<reference evidence="6" key="1">
    <citation type="submission" date="2020-05" db="EMBL/GenBank/DDBJ databases">
        <authorList>
            <person name="Chiriac C."/>
            <person name="Salcher M."/>
            <person name="Ghai R."/>
            <person name="Kavagutti S V."/>
        </authorList>
    </citation>
    <scope>NUCLEOTIDE SEQUENCE</scope>
</reference>
<dbReference type="PROSITE" id="PS51352">
    <property type="entry name" value="THIOREDOXIN_2"/>
    <property type="match status" value="1"/>
</dbReference>
<sequence length="182" mass="19282">MKLIISLATALLLTSCSTGGLSSSNEKAFVSGNGSAVLIKKELRKAAPEISGEILGGGNYKFEKGKVTVVNVWASWCSPCRAEAPTLEEFAKKNSEIKFVGILTRDNLSSAISFVNRFKISYPTLTDDAIIASFRGSLPANAIPTTLIIDKTGRVAARISGQVTVSVMRDLLEKVSGSAVNV</sequence>
<dbReference type="Gene3D" id="3.40.30.10">
    <property type="entry name" value="Glutaredoxin"/>
    <property type="match status" value="1"/>
</dbReference>
<dbReference type="GO" id="GO:0016491">
    <property type="term" value="F:oxidoreductase activity"/>
    <property type="evidence" value="ECO:0007669"/>
    <property type="project" value="InterPro"/>
</dbReference>
<dbReference type="SUPFAM" id="SSF52833">
    <property type="entry name" value="Thioredoxin-like"/>
    <property type="match status" value="1"/>
</dbReference>
<proteinExistence type="predicted"/>
<evidence type="ECO:0000259" key="5">
    <source>
        <dbReference type="PROSITE" id="PS51352"/>
    </source>
</evidence>
<evidence type="ECO:0000256" key="4">
    <source>
        <dbReference type="ARBA" id="ARBA00023284"/>
    </source>
</evidence>
<dbReference type="AlphaFoldDB" id="A0A6J6SLV6"/>
<keyword evidence="4" id="KW-0676">Redox-active center</keyword>
<dbReference type="PANTHER" id="PTHR42852:SF6">
    <property type="entry name" value="THIOL:DISULFIDE INTERCHANGE PROTEIN DSBE"/>
    <property type="match status" value="1"/>
</dbReference>
<evidence type="ECO:0000256" key="1">
    <source>
        <dbReference type="ARBA" id="ARBA00004196"/>
    </source>
</evidence>
<dbReference type="CDD" id="cd02966">
    <property type="entry name" value="TlpA_like_family"/>
    <property type="match status" value="1"/>
</dbReference>
<dbReference type="PROSITE" id="PS51257">
    <property type="entry name" value="PROKAR_LIPOPROTEIN"/>
    <property type="match status" value="1"/>
</dbReference>
<dbReference type="Pfam" id="PF08534">
    <property type="entry name" value="Redoxin"/>
    <property type="match status" value="1"/>
</dbReference>
<dbReference type="GO" id="GO:0017004">
    <property type="term" value="P:cytochrome complex assembly"/>
    <property type="evidence" value="ECO:0007669"/>
    <property type="project" value="UniProtKB-KW"/>
</dbReference>
<dbReference type="InterPro" id="IPR013766">
    <property type="entry name" value="Thioredoxin_domain"/>
</dbReference>
<dbReference type="PANTHER" id="PTHR42852">
    <property type="entry name" value="THIOL:DISULFIDE INTERCHANGE PROTEIN DSBE"/>
    <property type="match status" value="1"/>
</dbReference>
<evidence type="ECO:0000256" key="2">
    <source>
        <dbReference type="ARBA" id="ARBA00022748"/>
    </source>
</evidence>
<keyword evidence="2" id="KW-0201">Cytochrome c-type biogenesis</keyword>
<organism evidence="6">
    <name type="scientific">freshwater metagenome</name>
    <dbReference type="NCBI Taxonomy" id="449393"/>
    <lineage>
        <taxon>unclassified sequences</taxon>
        <taxon>metagenomes</taxon>
        <taxon>ecological metagenomes</taxon>
    </lineage>
</organism>
<comment type="subcellular location">
    <subcellularLocation>
        <location evidence="1">Cell envelope</location>
    </subcellularLocation>
</comment>
<keyword evidence="3" id="KW-1015">Disulfide bond</keyword>
<accession>A0A6J6SLV6</accession>
<evidence type="ECO:0000256" key="3">
    <source>
        <dbReference type="ARBA" id="ARBA00023157"/>
    </source>
</evidence>
<gene>
    <name evidence="6" type="ORF">UFOPK2788_00488</name>
</gene>
<protein>
    <submittedName>
        <fullName evidence="6">Unannotated protein</fullName>
    </submittedName>
</protein>
<dbReference type="InterPro" id="IPR013740">
    <property type="entry name" value="Redoxin"/>
</dbReference>
<dbReference type="InterPro" id="IPR050553">
    <property type="entry name" value="Thioredoxin_ResA/DsbE_sf"/>
</dbReference>
<evidence type="ECO:0000313" key="6">
    <source>
        <dbReference type="EMBL" id="CAB4735750.1"/>
    </source>
</evidence>
<dbReference type="EMBL" id="CAEZYV010000056">
    <property type="protein sequence ID" value="CAB4735750.1"/>
    <property type="molecule type" value="Genomic_DNA"/>
</dbReference>
<feature type="domain" description="Thioredoxin" evidence="5">
    <location>
        <begin position="41"/>
        <end position="177"/>
    </location>
</feature>